<dbReference type="EMBL" id="FNJU01000011">
    <property type="protein sequence ID" value="SDP90627.1"/>
    <property type="molecule type" value="Genomic_DNA"/>
</dbReference>
<feature type="transmembrane region" description="Helical" evidence="2">
    <location>
        <begin position="32"/>
        <end position="50"/>
    </location>
</feature>
<protein>
    <recommendedName>
        <fullName evidence="5">YqhP</fullName>
    </recommendedName>
</protein>
<evidence type="ECO:0000313" key="4">
    <source>
        <dbReference type="Proteomes" id="UP000199159"/>
    </source>
</evidence>
<keyword evidence="4" id="KW-1185">Reference proteome</keyword>
<dbReference type="STRING" id="930152.SAMN05216565_111174"/>
<keyword evidence="2" id="KW-0812">Transmembrane</keyword>
<dbReference type="AlphaFoldDB" id="A0A1H0WJ14"/>
<proteinExistence type="predicted"/>
<dbReference type="NCBIfam" id="NF041554">
    <property type="entry name" value="SA1362_fam"/>
    <property type="match status" value="1"/>
</dbReference>
<evidence type="ECO:0000256" key="1">
    <source>
        <dbReference type="SAM" id="MobiDB-lite"/>
    </source>
</evidence>
<organism evidence="3 4">
    <name type="scientific">Litchfieldia salsa</name>
    <dbReference type="NCBI Taxonomy" id="930152"/>
    <lineage>
        <taxon>Bacteria</taxon>
        <taxon>Bacillati</taxon>
        <taxon>Bacillota</taxon>
        <taxon>Bacilli</taxon>
        <taxon>Bacillales</taxon>
        <taxon>Bacillaceae</taxon>
        <taxon>Litchfieldia</taxon>
    </lineage>
</organism>
<feature type="compositionally biased region" description="Polar residues" evidence="1">
    <location>
        <begin position="95"/>
        <end position="105"/>
    </location>
</feature>
<keyword evidence="2" id="KW-1133">Transmembrane helix</keyword>
<dbReference type="RefSeq" id="WP_090857835.1">
    <property type="nucleotide sequence ID" value="NZ_FNJU01000011.1"/>
</dbReference>
<keyword evidence="2" id="KW-0472">Membrane</keyword>
<reference evidence="4" key="1">
    <citation type="submission" date="2016-10" db="EMBL/GenBank/DDBJ databases">
        <authorList>
            <person name="Varghese N."/>
            <person name="Submissions S."/>
        </authorList>
    </citation>
    <scope>NUCLEOTIDE SEQUENCE [LARGE SCALE GENOMIC DNA]</scope>
    <source>
        <strain evidence="4">IBRC-M10078</strain>
    </source>
</reference>
<gene>
    <name evidence="3" type="ORF">SAMN05216565_111174</name>
</gene>
<feature type="transmembrane region" description="Helical" evidence="2">
    <location>
        <begin position="7"/>
        <end position="26"/>
    </location>
</feature>
<evidence type="ECO:0008006" key="5">
    <source>
        <dbReference type="Google" id="ProtNLM"/>
    </source>
</evidence>
<name>A0A1H0WJ14_9BACI</name>
<dbReference type="OrthoDB" id="2989424at2"/>
<evidence type="ECO:0000256" key="2">
    <source>
        <dbReference type="SAM" id="Phobius"/>
    </source>
</evidence>
<evidence type="ECO:0000313" key="3">
    <source>
        <dbReference type="EMBL" id="SDP90627.1"/>
    </source>
</evidence>
<feature type="region of interest" description="Disordered" evidence="1">
    <location>
        <begin position="71"/>
        <end position="116"/>
    </location>
</feature>
<dbReference type="InterPro" id="IPR048110">
    <property type="entry name" value="SA1362/YqhP-like"/>
</dbReference>
<dbReference type="Proteomes" id="UP000199159">
    <property type="component" value="Unassembled WGS sequence"/>
</dbReference>
<accession>A0A1H0WJ14</accession>
<sequence length="134" mass="15470">MNRRRSNLFVYAIVFLGIIGILYTLFTQPSRLLTQLGSIVFFGGIIYLVYKFYMKRRHGSNEHSAYLRAAKQSKRRFNEPGQQKQPSKIIDGKRLTSTAKKNANHTSTTKRKKSTTHLTVIEGKKGKKKNRAFF</sequence>